<feature type="region of interest" description="Disordered" evidence="1">
    <location>
        <begin position="1"/>
        <end position="21"/>
    </location>
</feature>
<evidence type="ECO:0000256" key="1">
    <source>
        <dbReference type="SAM" id="MobiDB-lite"/>
    </source>
</evidence>
<keyword evidence="3" id="KW-1185">Reference proteome</keyword>
<gene>
    <name evidence="2" type="ORF">O4U47_07960</name>
</gene>
<dbReference type="RefSeq" id="WP_270676988.1">
    <property type="nucleotide sequence ID" value="NZ_JAQFWP010000011.1"/>
</dbReference>
<reference evidence="2" key="1">
    <citation type="submission" date="2023-01" db="EMBL/GenBank/DDBJ databases">
        <title>Draft genome sequence of Nocardiopsis sp. LSu2-4 isolated from halophytes.</title>
        <authorList>
            <person name="Duangmal K."/>
            <person name="Chantavorakit T."/>
        </authorList>
    </citation>
    <scope>NUCLEOTIDE SEQUENCE</scope>
    <source>
        <strain evidence="2">LSu2-4</strain>
    </source>
</reference>
<organism evidence="2 3">
    <name type="scientific">Nocardiopsis suaedae</name>
    <dbReference type="NCBI Taxonomy" id="3018444"/>
    <lineage>
        <taxon>Bacteria</taxon>
        <taxon>Bacillati</taxon>
        <taxon>Actinomycetota</taxon>
        <taxon>Actinomycetes</taxon>
        <taxon>Streptosporangiales</taxon>
        <taxon>Nocardiopsidaceae</taxon>
        <taxon>Nocardiopsis</taxon>
    </lineage>
</organism>
<protein>
    <recommendedName>
        <fullName evidence="4">DNA-binding protein</fullName>
    </recommendedName>
</protein>
<dbReference type="EMBL" id="JAQFWP010000011">
    <property type="protein sequence ID" value="MDA2804443.1"/>
    <property type="molecule type" value="Genomic_DNA"/>
</dbReference>
<dbReference type="Proteomes" id="UP001165685">
    <property type="component" value="Unassembled WGS sequence"/>
</dbReference>
<accession>A0ABT4TIA9</accession>
<sequence length="81" mass="9308">MPGTPQVWAEAGTHTAEQPGHRVKLRNGTDLACVVCRNDSFHQREWQLNTAGMSFFDLDFLNRSATCHICAECRYIHWFNL</sequence>
<evidence type="ECO:0008006" key="4">
    <source>
        <dbReference type="Google" id="ProtNLM"/>
    </source>
</evidence>
<proteinExistence type="predicted"/>
<name>A0ABT4TIA9_9ACTN</name>
<evidence type="ECO:0000313" key="2">
    <source>
        <dbReference type="EMBL" id="MDA2804443.1"/>
    </source>
</evidence>
<comment type="caution">
    <text evidence="2">The sequence shown here is derived from an EMBL/GenBank/DDBJ whole genome shotgun (WGS) entry which is preliminary data.</text>
</comment>
<evidence type="ECO:0000313" key="3">
    <source>
        <dbReference type="Proteomes" id="UP001165685"/>
    </source>
</evidence>